<feature type="compositionally biased region" description="Acidic residues" evidence="3">
    <location>
        <begin position="286"/>
        <end position="317"/>
    </location>
</feature>
<comment type="similarity">
    <text evidence="1 2">Belongs to the nucleosome assembly protein (NAP) family.</text>
</comment>
<dbReference type="Proteomes" id="UP000440578">
    <property type="component" value="Unassembled WGS sequence"/>
</dbReference>
<feature type="region of interest" description="Disordered" evidence="3">
    <location>
        <begin position="1"/>
        <end position="20"/>
    </location>
</feature>
<name>A0A6A4X9P6_AMPAM</name>
<dbReference type="InterPro" id="IPR037231">
    <property type="entry name" value="NAP-like_sf"/>
</dbReference>
<feature type="region of interest" description="Disordered" evidence="3">
    <location>
        <begin position="285"/>
        <end position="339"/>
    </location>
</feature>
<dbReference type="EMBL" id="VIIS01000212">
    <property type="protein sequence ID" value="KAF0311838.1"/>
    <property type="molecule type" value="Genomic_DNA"/>
</dbReference>
<dbReference type="GO" id="GO:0006334">
    <property type="term" value="P:nucleosome assembly"/>
    <property type="evidence" value="ECO:0007669"/>
    <property type="project" value="InterPro"/>
</dbReference>
<dbReference type="FunFam" id="1.20.5.1500:FF:000001">
    <property type="entry name" value="Nucleosome assembly protein 1-like 1"/>
    <property type="match status" value="1"/>
</dbReference>
<comment type="caution">
    <text evidence="4">The sequence shown here is derived from an EMBL/GenBank/DDBJ whole genome shotgun (WGS) entry which is preliminary data.</text>
</comment>
<reference evidence="4 5" key="1">
    <citation type="submission" date="2019-07" db="EMBL/GenBank/DDBJ databases">
        <title>Draft genome assembly of a fouling barnacle, Amphibalanus amphitrite (Darwin, 1854): The first reference genome for Thecostraca.</title>
        <authorList>
            <person name="Kim W."/>
        </authorList>
    </citation>
    <scope>NUCLEOTIDE SEQUENCE [LARGE SCALE GENOMIC DNA]</scope>
    <source>
        <strain evidence="4">SNU_AA5</strain>
        <tissue evidence="4">Soma without cirri and trophi</tissue>
    </source>
</reference>
<dbReference type="PANTHER" id="PTHR11875">
    <property type="entry name" value="TESTIS-SPECIFIC Y-ENCODED PROTEIN"/>
    <property type="match status" value="1"/>
</dbReference>
<dbReference type="SUPFAM" id="SSF143113">
    <property type="entry name" value="NAP-like"/>
    <property type="match status" value="1"/>
</dbReference>
<protein>
    <submittedName>
        <fullName evidence="4">Nucleosome assembly protein 1-like 1</fullName>
    </submittedName>
</protein>
<sequence>MSNQEDPEKALETMDEGSGEAGNVTAQLMRNPQVLAALQGRLDGMVGSPSGYIESLPKVVKRRIKALKNLQLKATNIEAAFYEEVHALECKYHKLYVPLYEQRNTIIGGDYEPTDAECEFTLDDEISQEMEDKAKIGDGDAKLHDMDENTKGIPEFWLTVCKNVDLLSEMIQEHDEPILKHLRDIKVNFAESPMGCTIDWQKGKNITLKTIKKKQKHKSRGSTRTITKTVQNDSFFNFFSPPAVPDDPDADVDEEVQAQLTADFEIGHYIRERIVPRAVLYFTGEALEEDDYDDEEEEEEDGEEGSDDDMDDEEDPDFDPKKVKGPKGKGGDPQECKQQ</sequence>
<gene>
    <name evidence="4" type="primary">Nap1l1_1</name>
    <name evidence="4" type="ORF">FJT64_017397</name>
</gene>
<dbReference type="AlphaFoldDB" id="A0A6A4X9P6"/>
<organism evidence="4 5">
    <name type="scientific">Amphibalanus amphitrite</name>
    <name type="common">Striped barnacle</name>
    <name type="synonym">Balanus amphitrite</name>
    <dbReference type="NCBI Taxonomy" id="1232801"/>
    <lineage>
        <taxon>Eukaryota</taxon>
        <taxon>Metazoa</taxon>
        <taxon>Ecdysozoa</taxon>
        <taxon>Arthropoda</taxon>
        <taxon>Crustacea</taxon>
        <taxon>Multicrustacea</taxon>
        <taxon>Cirripedia</taxon>
        <taxon>Thoracica</taxon>
        <taxon>Thoracicalcarea</taxon>
        <taxon>Balanomorpha</taxon>
        <taxon>Balanoidea</taxon>
        <taxon>Balanidae</taxon>
        <taxon>Amphibalaninae</taxon>
        <taxon>Amphibalanus</taxon>
    </lineage>
</organism>
<feature type="compositionally biased region" description="Basic and acidic residues" evidence="3">
    <location>
        <begin position="329"/>
        <end position="339"/>
    </location>
</feature>
<dbReference type="OrthoDB" id="27325at2759"/>
<dbReference type="GO" id="GO:0005634">
    <property type="term" value="C:nucleus"/>
    <property type="evidence" value="ECO:0007669"/>
    <property type="project" value="InterPro"/>
</dbReference>
<evidence type="ECO:0000256" key="2">
    <source>
        <dbReference type="RuleBase" id="RU003876"/>
    </source>
</evidence>
<evidence type="ECO:0000256" key="3">
    <source>
        <dbReference type="SAM" id="MobiDB-lite"/>
    </source>
</evidence>
<dbReference type="Gene3D" id="1.20.5.1500">
    <property type="match status" value="1"/>
</dbReference>
<feature type="compositionally biased region" description="Basic and acidic residues" evidence="3">
    <location>
        <begin position="1"/>
        <end position="12"/>
    </location>
</feature>
<keyword evidence="5" id="KW-1185">Reference proteome</keyword>
<evidence type="ECO:0000313" key="5">
    <source>
        <dbReference type="Proteomes" id="UP000440578"/>
    </source>
</evidence>
<dbReference type="InterPro" id="IPR002164">
    <property type="entry name" value="NAP_family"/>
</dbReference>
<proteinExistence type="inferred from homology"/>
<evidence type="ECO:0000313" key="4">
    <source>
        <dbReference type="EMBL" id="KAF0311838.1"/>
    </source>
</evidence>
<dbReference type="Pfam" id="PF00956">
    <property type="entry name" value="NAP"/>
    <property type="match status" value="2"/>
</dbReference>
<accession>A0A6A4X9P6</accession>
<dbReference type="Gene3D" id="3.30.1120.90">
    <property type="entry name" value="Nucleosome assembly protein"/>
    <property type="match status" value="2"/>
</dbReference>
<evidence type="ECO:0000256" key="1">
    <source>
        <dbReference type="ARBA" id="ARBA00009947"/>
    </source>
</evidence>